<proteinExistence type="predicted"/>
<accession>A0A8T1WZE1</accession>
<comment type="caution">
    <text evidence="1">The sequence shown here is derived from an EMBL/GenBank/DDBJ whole genome shotgun (WGS) entry which is preliminary data.</text>
</comment>
<reference evidence="1" key="1">
    <citation type="submission" date="2021-02" db="EMBL/GenBank/DDBJ databases">
        <authorList>
            <person name="Palmer J.M."/>
        </authorList>
    </citation>
    <scope>NUCLEOTIDE SEQUENCE</scope>
    <source>
        <strain evidence="1">SCRP23</strain>
    </source>
</reference>
<evidence type="ECO:0000313" key="1">
    <source>
        <dbReference type="EMBL" id="KAG7398816.1"/>
    </source>
</evidence>
<protein>
    <submittedName>
        <fullName evidence="1">Uncharacterized protein</fullName>
    </submittedName>
</protein>
<dbReference type="Proteomes" id="UP000693981">
    <property type="component" value="Unassembled WGS sequence"/>
</dbReference>
<gene>
    <name evidence="1" type="ORF">PHYBOEH_010448</name>
</gene>
<evidence type="ECO:0000313" key="2">
    <source>
        <dbReference type="Proteomes" id="UP000693981"/>
    </source>
</evidence>
<organism evidence="1 2">
    <name type="scientific">Phytophthora boehmeriae</name>
    <dbReference type="NCBI Taxonomy" id="109152"/>
    <lineage>
        <taxon>Eukaryota</taxon>
        <taxon>Sar</taxon>
        <taxon>Stramenopiles</taxon>
        <taxon>Oomycota</taxon>
        <taxon>Peronosporomycetes</taxon>
        <taxon>Peronosporales</taxon>
        <taxon>Peronosporaceae</taxon>
        <taxon>Phytophthora</taxon>
    </lineage>
</organism>
<dbReference type="OrthoDB" id="118391at2759"/>
<name>A0A8T1WZE1_9STRA</name>
<dbReference type="AlphaFoldDB" id="A0A8T1WZE1"/>
<sequence length="401" mass="46677">MVTPDTGTGTTNAGVLRDWAASTTDAWSKEVQKEWKRQQRCESYVRIRVRKKQTLIHMRREQERLQCEVRRRLTALANMKSFDGVSSNKNRAIGEVYRLALESESLRNENLAIHERLQLHERFLSLTYEAIEDCADSPKEHLSIADVSRNSKWVAHQQKNEAGWMVQFPTGEPSFYFHPLKREEYDASIDCCAKWLSENPPHIEPVAELFGWTIHYSPLTRRSDNNSLVAHARFTTRIKWSLDDMNEMLEKSDINTFPLLSTPLNWSYKRRDEVSTQVLQKMEDGVYVLVYNIPGVKHFRYIQLARRLYQTRQDGRRSTAYVMVIADPNQAGAQTQLDVEWATEGGSYMEITEVDDSTIDVSYDHWAGCQDELHAQHLFIRWTQFTVQLPQSHLPPRLLTV</sequence>
<dbReference type="EMBL" id="JAGDFL010000071">
    <property type="protein sequence ID" value="KAG7398816.1"/>
    <property type="molecule type" value="Genomic_DNA"/>
</dbReference>
<keyword evidence="2" id="KW-1185">Reference proteome</keyword>